<feature type="compositionally biased region" description="Polar residues" evidence="1">
    <location>
        <begin position="99"/>
        <end position="108"/>
    </location>
</feature>
<gene>
    <name evidence="2" type="ORF">Ae201684_000323</name>
</gene>
<feature type="compositionally biased region" description="Pro residues" evidence="1">
    <location>
        <begin position="11"/>
        <end position="21"/>
    </location>
</feature>
<dbReference type="VEuPathDB" id="FungiDB:AeMF1_018143"/>
<sequence>MNLGKLMRTARPPPPVEPPPANAERADGRNASAVSTPTGQAVVKPVDLSGYLSKDHGISTLGETDGGASSPASQSSPPRASRRKSITIPDPSSPKRPSAQVSFETVTAASKEAARRVTENPPKLLNDLEAKLNHSNSQKSSPRKQTTDSDADVSSMPICMFLIHVQRSTTKRILRPVRYLEEKVRHLEADNARLKQMTTLSSSDADKKRIQQLEAAVADAVRAERRALHLVVSAIGKDRMKTLLEDPKFADMSIEDRIVAAAAAVSRTNAKPSSSTSSATKPKPPATSPDKDAIMARSHELDLLWQQHCSNLNASTAFDRTLRRSK</sequence>
<feature type="compositionally biased region" description="Low complexity" evidence="1">
    <location>
        <begin position="68"/>
        <end position="79"/>
    </location>
</feature>
<reference evidence="2 3" key="1">
    <citation type="submission" date="2019-07" db="EMBL/GenBank/DDBJ databases">
        <title>Genomics analysis of Aphanomyces spp. identifies a new class of oomycete effector associated with host adaptation.</title>
        <authorList>
            <person name="Gaulin E."/>
        </authorList>
    </citation>
    <scope>NUCLEOTIDE SEQUENCE [LARGE SCALE GENOMIC DNA]</scope>
    <source>
        <strain evidence="2 3">ATCC 201684</strain>
    </source>
</reference>
<dbReference type="EMBL" id="VJMJ01000002">
    <property type="protein sequence ID" value="KAF0745293.1"/>
    <property type="molecule type" value="Genomic_DNA"/>
</dbReference>
<evidence type="ECO:0000313" key="2">
    <source>
        <dbReference type="EMBL" id="KAF0745293.1"/>
    </source>
</evidence>
<feature type="region of interest" description="Disordered" evidence="1">
    <location>
        <begin position="1"/>
        <end position="122"/>
    </location>
</feature>
<feature type="compositionally biased region" description="Low complexity" evidence="1">
    <location>
        <begin position="266"/>
        <end position="281"/>
    </location>
</feature>
<protein>
    <submittedName>
        <fullName evidence="2">Uncharacterized protein</fullName>
    </submittedName>
</protein>
<dbReference type="Proteomes" id="UP000481153">
    <property type="component" value="Unassembled WGS sequence"/>
</dbReference>
<evidence type="ECO:0000256" key="1">
    <source>
        <dbReference type="SAM" id="MobiDB-lite"/>
    </source>
</evidence>
<organism evidence="2 3">
    <name type="scientific">Aphanomyces euteiches</name>
    <dbReference type="NCBI Taxonomy" id="100861"/>
    <lineage>
        <taxon>Eukaryota</taxon>
        <taxon>Sar</taxon>
        <taxon>Stramenopiles</taxon>
        <taxon>Oomycota</taxon>
        <taxon>Saprolegniomycetes</taxon>
        <taxon>Saprolegniales</taxon>
        <taxon>Verrucalvaceae</taxon>
        <taxon>Aphanomyces</taxon>
    </lineage>
</organism>
<feature type="region of interest" description="Disordered" evidence="1">
    <location>
        <begin position="266"/>
        <end position="295"/>
    </location>
</feature>
<proteinExistence type="predicted"/>
<accession>A0A6G0XX27</accession>
<comment type="caution">
    <text evidence="2">The sequence shown here is derived from an EMBL/GenBank/DDBJ whole genome shotgun (WGS) entry which is preliminary data.</text>
</comment>
<name>A0A6G0XX27_9STRA</name>
<evidence type="ECO:0000313" key="3">
    <source>
        <dbReference type="Proteomes" id="UP000481153"/>
    </source>
</evidence>
<keyword evidence="3" id="KW-1185">Reference proteome</keyword>
<dbReference type="AlphaFoldDB" id="A0A6G0XX27"/>